<dbReference type="STRING" id="90262.A0A1X2IMQ9"/>
<evidence type="ECO:0000256" key="2">
    <source>
        <dbReference type="ARBA" id="ARBA00004141"/>
    </source>
</evidence>
<name>A0A1X2IMQ9_9FUNG</name>
<evidence type="ECO:0000256" key="3">
    <source>
        <dbReference type="ARBA" id="ARBA00004906"/>
    </source>
</evidence>
<dbReference type="FunFam" id="3.30.40.10:FF:000287">
    <property type="entry name" value="RING finger membrane protein"/>
    <property type="match status" value="1"/>
</dbReference>
<evidence type="ECO:0000259" key="15">
    <source>
        <dbReference type="PROSITE" id="PS51292"/>
    </source>
</evidence>
<feature type="transmembrane region" description="Helical" evidence="14">
    <location>
        <begin position="1241"/>
        <end position="1265"/>
    </location>
</feature>
<evidence type="ECO:0000256" key="13">
    <source>
        <dbReference type="SAM" id="MobiDB-lite"/>
    </source>
</evidence>
<keyword evidence="6 14" id="KW-0812">Transmembrane</keyword>
<feature type="region of interest" description="Disordered" evidence="13">
    <location>
        <begin position="256"/>
        <end position="281"/>
    </location>
</feature>
<proteinExistence type="predicted"/>
<evidence type="ECO:0000313" key="17">
    <source>
        <dbReference type="Proteomes" id="UP000193560"/>
    </source>
</evidence>
<keyword evidence="11 14" id="KW-1133">Transmembrane helix</keyword>
<evidence type="ECO:0000256" key="4">
    <source>
        <dbReference type="ARBA" id="ARBA00012483"/>
    </source>
</evidence>
<keyword evidence="12 14" id="KW-0472">Membrane</keyword>
<feature type="compositionally biased region" description="Acidic residues" evidence="13">
    <location>
        <begin position="256"/>
        <end position="271"/>
    </location>
</feature>
<comment type="pathway">
    <text evidence="3">Protein modification; protein ubiquitination.</text>
</comment>
<reference evidence="16 17" key="1">
    <citation type="submission" date="2016-07" db="EMBL/GenBank/DDBJ databases">
        <title>Pervasive Adenine N6-methylation of Active Genes in Fungi.</title>
        <authorList>
            <consortium name="DOE Joint Genome Institute"/>
            <person name="Mondo S.J."/>
            <person name="Dannebaum R.O."/>
            <person name="Kuo R.C."/>
            <person name="Labutti K."/>
            <person name="Haridas S."/>
            <person name="Kuo A."/>
            <person name="Salamov A."/>
            <person name="Ahrendt S.R."/>
            <person name="Lipzen A."/>
            <person name="Sullivan W."/>
            <person name="Andreopoulos W.B."/>
            <person name="Clum A."/>
            <person name="Lindquist E."/>
            <person name="Daum C."/>
            <person name="Ramamoorthy G.K."/>
            <person name="Gryganskyi A."/>
            <person name="Culley D."/>
            <person name="Magnuson J.K."/>
            <person name="James T.Y."/>
            <person name="O'Malley M.A."/>
            <person name="Stajich J.E."/>
            <person name="Spatafora J.W."/>
            <person name="Visel A."/>
            <person name="Grigoriev I.V."/>
        </authorList>
    </citation>
    <scope>NUCLEOTIDE SEQUENCE [LARGE SCALE GENOMIC DNA]</scope>
    <source>
        <strain evidence="16 17">NRRL 1336</strain>
    </source>
</reference>
<feature type="transmembrane region" description="Helical" evidence="14">
    <location>
        <begin position="1062"/>
        <end position="1086"/>
    </location>
</feature>
<dbReference type="GO" id="GO:0005789">
    <property type="term" value="C:endoplasmic reticulum membrane"/>
    <property type="evidence" value="ECO:0007669"/>
    <property type="project" value="TreeGrafter"/>
</dbReference>
<feature type="compositionally biased region" description="Basic and acidic residues" evidence="13">
    <location>
        <begin position="489"/>
        <end position="498"/>
    </location>
</feature>
<feature type="transmembrane region" description="Helical" evidence="14">
    <location>
        <begin position="718"/>
        <end position="741"/>
    </location>
</feature>
<dbReference type="SUPFAM" id="SSF57850">
    <property type="entry name" value="RING/U-box"/>
    <property type="match status" value="1"/>
</dbReference>
<dbReference type="GO" id="GO:0061630">
    <property type="term" value="F:ubiquitin protein ligase activity"/>
    <property type="evidence" value="ECO:0007669"/>
    <property type="project" value="UniProtKB-EC"/>
</dbReference>
<feature type="transmembrane region" description="Helical" evidence="14">
    <location>
        <begin position="1159"/>
        <end position="1184"/>
    </location>
</feature>
<evidence type="ECO:0000256" key="5">
    <source>
        <dbReference type="ARBA" id="ARBA00022679"/>
    </source>
</evidence>
<dbReference type="PANTHER" id="PTHR13145:SF0">
    <property type="entry name" value="E3 UBIQUITIN-PROTEIN LIGASE MARCHF6"/>
    <property type="match status" value="1"/>
</dbReference>
<keyword evidence="5" id="KW-0808">Transferase</keyword>
<feature type="transmembrane region" description="Helical" evidence="14">
    <location>
        <begin position="753"/>
        <end position="777"/>
    </location>
</feature>
<evidence type="ECO:0000256" key="12">
    <source>
        <dbReference type="ARBA" id="ARBA00023136"/>
    </source>
</evidence>
<feature type="region of interest" description="Disordered" evidence="13">
    <location>
        <begin position="479"/>
        <end position="533"/>
    </location>
</feature>
<dbReference type="Proteomes" id="UP000193560">
    <property type="component" value="Unassembled WGS sequence"/>
</dbReference>
<feature type="transmembrane region" description="Helical" evidence="14">
    <location>
        <begin position="221"/>
        <end position="240"/>
    </location>
</feature>
<evidence type="ECO:0000256" key="10">
    <source>
        <dbReference type="ARBA" id="ARBA00022833"/>
    </source>
</evidence>
<feature type="transmembrane region" description="Helical" evidence="14">
    <location>
        <begin position="1285"/>
        <end position="1303"/>
    </location>
</feature>
<feature type="transmembrane region" description="Helical" evidence="14">
    <location>
        <begin position="1199"/>
        <end position="1220"/>
    </location>
</feature>
<keyword evidence="9" id="KW-0833">Ubl conjugation pathway</keyword>
<dbReference type="CDD" id="cd16702">
    <property type="entry name" value="RING_CH-C4HC3_MARCH6"/>
    <property type="match status" value="1"/>
</dbReference>
<gene>
    <name evidence="16" type="ORF">BCR42DRAFT_450178</name>
</gene>
<accession>A0A1X2IMQ9</accession>
<sequence length="1333" mass="151004">MDPEAICRVCRCEGSTEQPLFHPCKCSGSIRYVHQDCLMEWLAHSRKKYCELCEHPYSFSSVYRGDMPDTIPVSLFLLQLGKKLAKLIYVVLRACLVACAWLFILPYFTITVWRFYFWSGDLLSGQLRRLQSYSAANQLYASTLFNNINNVTNTNNVASATVTIASAIAANTMEAVMETGLPSNQSTNATSNDASQFVVFGQSFSTSGIKTVLADCFEGQVVTFFVFVVFISIFHLRTWIVQNIPEEMLEDTEDAALPDDDHQDDLIDQDQGDPHELRQPEPLNALFGQNNLAEDNEPLRDNIQVRWEDDDDIGNNHGVDELQDMNHGLRGHSPTANIYHDFYEQQDLYHNRIDALRNSDNNTRNNRRAVSEPPNSRQLLDDDGDSLTEMSSEFSYWRQRATSAEPSLQYYHSSSAYMGDNHSLPEQYSRGSIRDHPIKLEEDYFDDHLLAAEASSSSGVPLQQQRNDIHHTFDDQLRYEQRQQQQHEQQQHQEEEPNRQQNLPHLDIPAQQPEPLRQEPPAPFPQAEVPPFVNDDDEIGGDEILDILNAAGMRGSIWTLVQNISLIGLVISTSLALTVWMPFLIGMTFVMADIFDVIRVPLLIARMVTDPIIEWLISFSVDIIWPATTKGLDSLYRWHPTITYLLQTSVSSSPASTTIINNGTVGSSTGLSFGALETAYSTLLHWINRVEPTLKAMGAWYQHLAVGTSVSDRVMCILIGYAVALVMSSNPASHVLARMMFGDSAQRTVRQQYLILKTGMFLTIELFVFPIACGILLDLSTMSAMNLPSAWDRFEYILSNPVSSMFVYWFVGTMFMLMFAWLITNCRSILRPGVMWFIRDPNDPQFHPIREIIQRPVWNQLQKIGTSAAMYSLIILIGVGGVVQIIHYFGQEFSLLQWNLTRSRFVVLSDPIIVILVRIVVPTLIRYFQPTRAIKKVWIQWLQFLCRQLRLTSFMFGVRTMDEEGVMRYPTWSGWILGTLLRQHNRGQNGVLEWNGQLVRAPKHDSVQYIPGRRMLIPVDPVTLLPLNEREQQLGHPASRGDGGEEANTVIVYTPPQFRLRVALFMAMLWLSGSVLLCSITILPLVVGRCIFKQGLHIEVPMHDMYSYLVGSITMLMIGASIGYLASVAGDVVSHTNTTGRLGAIVNHVKNLTRMGIKWIFFIVTFGIVVPVLLGSTIEVYFFIPQKELGDNLPSFDPLAIWVRGIACMNVMRALLLILPTNTFQTNLTQAFRRGITNVNLRFLCAKILMPFCVFCLAALLLPLLSAYAMVQLFVSDDLSNKIKVAQLMYPASMLALVSYYAVRLGIRLGHHWVQSVREDHYLIGRTLHNMDE</sequence>
<feature type="transmembrane region" description="Helical" evidence="14">
    <location>
        <begin position="806"/>
        <end position="823"/>
    </location>
</feature>
<evidence type="ECO:0000256" key="6">
    <source>
        <dbReference type="ARBA" id="ARBA00022692"/>
    </source>
</evidence>
<evidence type="ECO:0000256" key="9">
    <source>
        <dbReference type="ARBA" id="ARBA00022786"/>
    </source>
</evidence>
<dbReference type="InterPro" id="IPR011016">
    <property type="entry name" value="Znf_RING-CH"/>
</dbReference>
<comment type="caution">
    <text evidence="16">The sequence shown here is derived from an EMBL/GenBank/DDBJ whole genome shotgun (WGS) entry which is preliminary data.</text>
</comment>
<dbReference type="GO" id="GO:0036503">
    <property type="term" value="P:ERAD pathway"/>
    <property type="evidence" value="ECO:0007669"/>
    <property type="project" value="TreeGrafter"/>
</dbReference>
<evidence type="ECO:0000313" key="16">
    <source>
        <dbReference type="EMBL" id="ORZ19049.1"/>
    </source>
</evidence>
<feature type="transmembrane region" description="Helical" evidence="14">
    <location>
        <begin position="868"/>
        <end position="890"/>
    </location>
</feature>
<comment type="catalytic activity">
    <reaction evidence="1">
        <text>S-ubiquitinyl-[E2 ubiquitin-conjugating enzyme]-L-cysteine + [acceptor protein]-L-lysine = [E2 ubiquitin-conjugating enzyme]-L-cysteine + N(6)-ubiquitinyl-[acceptor protein]-L-lysine.</text>
        <dbReference type="EC" id="2.3.2.27"/>
    </reaction>
</comment>
<dbReference type="PROSITE" id="PS51292">
    <property type="entry name" value="ZF_RING_CH"/>
    <property type="match status" value="1"/>
</dbReference>
<feature type="transmembrane region" description="Helical" evidence="14">
    <location>
        <begin position="557"/>
        <end position="577"/>
    </location>
</feature>
<feature type="domain" description="RING-CH-type" evidence="15">
    <location>
        <begin position="1"/>
        <end position="60"/>
    </location>
</feature>
<dbReference type="Pfam" id="PF23113">
    <property type="entry name" value="MARCHF6_C"/>
    <property type="match status" value="1"/>
</dbReference>
<dbReference type="SMART" id="SM00744">
    <property type="entry name" value="RINGv"/>
    <property type="match status" value="1"/>
</dbReference>
<evidence type="ECO:0000256" key="1">
    <source>
        <dbReference type="ARBA" id="ARBA00000900"/>
    </source>
</evidence>
<feature type="transmembrane region" description="Helical" evidence="14">
    <location>
        <begin position="1106"/>
        <end position="1126"/>
    </location>
</feature>
<dbReference type="GO" id="GO:0008270">
    <property type="term" value="F:zinc ion binding"/>
    <property type="evidence" value="ECO:0007669"/>
    <property type="project" value="UniProtKB-KW"/>
</dbReference>
<keyword evidence="17" id="KW-1185">Reference proteome</keyword>
<protein>
    <recommendedName>
        <fullName evidence="4">RING-type E3 ubiquitin transferase</fullName>
        <ecNumber evidence="4">2.3.2.27</ecNumber>
    </recommendedName>
</protein>
<dbReference type="Gene3D" id="3.30.40.10">
    <property type="entry name" value="Zinc/RING finger domain, C3HC4 (zinc finger)"/>
    <property type="match status" value="1"/>
</dbReference>
<keyword evidence="7" id="KW-0479">Metal-binding</keyword>
<dbReference type="PANTHER" id="PTHR13145">
    <property type="entry name" value="SSM4 PROTEIN"/>
    <property type="match status" value="1"/>
</dbReference>
<dbReference type="InterPro" id="IPR013083">
    <property type="entry name" value="Znf_RING/FYVE/PHD"/>
</dbReference>
<dbReference type="EMBL" id="MCGE01000008">
    <property type="protein sequence ID" value="ORZ19049.1"/>
    <property type="molecule type" value="Genomic_DNA"/>
</dbReference>
<dbReference type="InterPro" id="IPR056521">
    <property type="entry name" value="MARCHF6-like_C"/>
</dbReference>
<evidence type="ECO:0000256" key="14">
    <source>
        <dbReference type="SAM" id="Phobius"/>
    </source>
</evidence>
<dbReference type="OrthoDB" id="264354at2759"/>
<keyword evidence="10" id="KW-0862">Zinc</keyword>
<dbReference type="EC" id="2.3.2.27" evidence="4"/>
<evidence type="ECO:0000256" key="11">
    <source>
        <dbReference type="ARBA" id="ARBA00022989"/>
    </source>
</evidence>
<organism evidence="16 17">
    <name type="scientific">Absidia repens</name>
    <dbReference type="NCBI Taxonomy" id="90262"/>
    <lineage>
        <taxon>Eukaryota</taxon>
        <taxon>Fungi</taxon>
        <taxon>Fungi incertae sedis</taxon>
        <taxon>Mucoromycota</taxon>
        <taxon>Mucoromycotina</taxon>
        <taxon>Mucoromycetes</taxon>
        <taxon>Mucorales</taxon>
        <taxon>Cunninghamellaceae</taxon>
        <taxon>Absidia</taxon>
    </lineage>
</organism>
<dbReference type="Pfam" id="PF12906">
    <property type="entry name" value="RINGv"/>
    <property type="match status" value="1"/>
</dbReference>
<feature type="region of interest" description="Disordered" evidence="13">
    <location>
        <begin position="357"/>
        <end position="385"/>
    </location>
</feature>
<feature type="transmembrane region" description="Helical" evidence="14">
    <location>
        <begin position="87"/>
        <end position="108"/>
    </location>
</feature>
<feature type="transmembrane region" description="Helical" evidence="14">
    <location>
        <begin position="905"/>
        <end position="928"/>
    </location>
</feature>
<comment type="subcellular location">
    <subcellularLocation>
        <location evidence="2">Membrane</location>
        <topology evidence="2">Multi-pass membrane protein</topology>
    </subcellularLocation>
</comment>
<keyword evidence="8" id="KW-0863">Zinc-finger</keyword>
<evidence type="ECO:0000256" key="7">
    <source>
        <dbReference type="ARBA" id="ARBA00022723"/>
    </source>
</evidence>
<evidence type="ECO:0000256" key="8">
    <source>
        <dbReference type="ARBA" id="ARBA00022771"/>
    </source>
</evidence>